<evidence type="ECO:0000313" key="10">
    <source>
        <dbReference type="Proteomes" id="UP001360560"/>
    </source>
</evidence>
<comment type="function">
    <text evidence="8">Reversible hydration of carbon dioxide.</text>
</comment>
<evidence type="ECO:0000256" key="4">
    <source>
        <dbReference type="ARBA" id="ARBA00022833"/>
    </source>
</evidence>
<dbReference type="GO" id="GO:0071244">
    <property type="term" value="P:cellular response to carbon dioxide"/>
    <property type="evidence" value="ECO:0007669"/>
    <property type="project" value="TreeGrafter"/>
</dbReference>
<keyword evidence="5 8" id="KW-0456">Lyase</keyword>
<dbReference type="GO" id="GO:0034599">
    <property type="term" value="P:cellular response to oxidative stress"/>
    <property type="evidence" value="ECO:0007669"/>
    <property type="project" value="TreeGrafter"/>
</dbReference>
<dbReference type="GO" id="GO:0005737">
    <property type="term" value="C:cytoplasm"/>
    <property type="evidence" value="ECO:0007669"/>
    <property type="project" value="TreeGrafter"/>
</dbReference>
<evidence type="ECO:0000313" key="9">
    <source>
        <dbReference type="EMBL" id="GMM34644.1"/>
    </source>
</evidence>
<dbReference type="GeneID" id="90072623"/>
<dbReference type="CDD" id="cd00883">
    <property type="entry name" value="beta_CA_cladeA"/>
    <property type="match status" value="1"/>
</dbReference>
<feature type="binding site" evidence="7">
    <location>
        <position position="51"/>
    </location>
    <ligand>
        <name>Zn(2+)</name>
        <dbReference type="ChEBI" id="CHEBI:29105"/>
    </ligand>
</feature>
<dbReference type="Proteomes" id="UP001360560">
    <property type="component" value="Unassembled WGS sequence"/>
</dbReference>
<dbReference type="SUPFAM" id="SSF53056">
    <property type="entry name" value="beta-carbonic anhydrase, cab"/>
    <property type="match status" value="1"/>
</dbReference>
<evidence type="ECO:0000256" key="8">
    <source>
        <dbReference type="RuleBase" id="RU003956"/>
    </source>
</evidence>
<evidence type="ECO:0000256" key="3">
    <source>
        <dbReference type="ARBA" id="ARBA00022723"/>
    </source>
</evidence>
<dbReference type="PANTHER" id="PTHR11002">
    <property type="entry name" value="CARBONIC ANHYDRASE"/>
    <property type="match status" value="1"/>
</dbReference>
<dbReference type="GO" id="GO:0008270">
    <property type="term" value="F:zinc ion binding"/>
    <property type="evidence" value="ECO:0007669"/>
    <property type="project" value="UniProtKB-UniRule"/>
</dbReference>
<evidence type="ECO:0000256" key="7">
    <source>
        <dbReference type="PIRSR" id="PIRSR601765-1"/>
    </source>
</evidence>
<evidence type="ECO:0000256" key="5">
    <source>
        <dbReference type="ARBA" id="ARBA00023239"/>
    </source>
</evidence>
<dbReference type="InterPro" id="IPR036874">
    <property type="entry name" value="Carbonic_anhydrase_sf"/>
</dbReference>
<name>A0AAV5QIS6_9ASCO</name>
<evidence type="ECO:0000256" key="2">
    <source>
        <dbReference type="ARBA" id="ARBA00012925"/>
    </source>
</evidence>
<dbReference type="InterPro" id="IPR001765">
    <property type="entry name" value="Carbonic_anhydrase"/>
</dbReference>
<dbReference type="Pfam" id="PF00484">
    <property type="entry name" value="Pro_CA"/>
    <property type="match status" value="1"/>
</dbReference>
<organism evidence="9 10">
    <name type="scientific">Saccharomycopsis crataegensis</name>
    <dbReference type="NCBI Taxonomy" id="43959"/>
    <lineage>
        <taxon>Eukaryota</taxon>
        <taxon>Fungi</taxon>
        <taxon>Dikarya</taxon>
        <taxon>Ascomycota</taxon>
        <taxon>Saccharomycotina</taxon>
        <taxon>Saccharomycetes</taxon>
        <taxon>Saccharomycopsidaceae</taxon>
        <taxon>Saccharomycopsis</taxon>
    </lineage>
</organism>
<feature type="binding site" evidence="7">
    <location>
        <position position="49"/>
    </location>
    <ligand>
        <name>Zn(2+)</name>
        <dbReference type="ChEBI" id="CHEBI:29105"/>
    </ligand>
</feature>
<dbReference type="EMBL" id="BTFZ01000003">
    <property type="protein sequence ID" value="GMM34644.1"/>
    <property type="molecule type" value="Genomic_DNA"/>
</dbReference>
<dbReference type="SMART" id="SM00947">
    <property type="entry name" value="Pro_CA"/>
    <property type="match status" value="1"/>
</dbReference>
<comment type="similarity">
    <text evidence="1 8">Belongs to the beta-class carbonic anhydrase family.</text>
</comment>
<feature type="binding site" evidence="7">
    <location>
        <position position="109"/>
    </location>
    <ligand>
        <name>Zn(2+)</name>
        <dbReference type="ChEBI" id="CHEBI:29105"/>
    </ligand>
</feature>
<feature type="binding site" evidence="7">
    <location>
        <position position="106"/>
    </location>
    <ligand>
        <name>Zn(2+)</name>
        <dbReference type="ChEBI" id="CHEBI:29105"/>
    </ligand>
</feature>
<evidence type="ECO:0000256" key="6">
    <source>
        <dbReference type="ARBA" id="ARBA00048348"/>
    </source>
</evidence>
<dbReference type="PANTHER" id="PTHR11002:SF76">
    <property type="entry name" value="CARBONIC ANHYDRASE"/>
    <property type="match status" value="1"/>
</dbReference>
<dbReference type="EC" id="4.2.1.1" evidence="2 8"/>
<keyword evidence="4 7" id="KW-0862">Zinc</keyword>
<accession>A0AAV5QIS6</accession>
<comment type="cofactor">
    <cofactor evidence="7">
        <name>Zn(2+)</name>
        <dbReference type="ChEBI" id="CHEBI:29105"/>
    </cofactor>
    <text evidence="7">Binds 1 zinc ion per subunit.</text>
</comment>
<dbReference type="AlphaFoldDB" id="A0AAV5QIS6"/>
<reference evidence="9 10" key="1">
    <citation type="journal article" date="2023" name="Elife">
        <title>Identification of key yeast species and microbe-microbe interactions impacting larval growth of Drosophila in the wild.</title>
        <authorList>
            <person name="Mure A."/>
            <person name="Sugiura Y."/>
            <person name="Maeda R."/>
            <person name="Honda K."/>
            <person name="Sakurai N."/>
            <person name="Takahashi Y."/>
            <person name="Watada M."/>
            <person name="Katoh T."/>
            <person name="Gotoh A."/>
            <person name="Gotoh Y."/>
            <person name="Taniguchi I."/>
            <person name="Nakamura K."/>
            <person name="Hayashi T."/>
            <person name="Katayama T."/>
            <person name="Uemura T."/>
            <person name="Hattori Y."/>
        </authorList>
    </citation>
    <scope>NUCLEOTIDE SEQUENCE [LARGE SCALE GENOMIC DNA]</scope>
    <source>
        <strain evidence="9 10">SC-9</strain>
    </source>
</reference>
<comment type="catalytic activity">
    <reaction evidence="6 8">
        <text>hydrogencarbonate + H(+) = CO2 + H2O</text>
        <dbReference type="Rhea" id="RHEA:10748"/>
        <dbReference type="ChEBI" id="CHEBI:15377"/>
        <dbReference type="ChEBI" id="CHEBI:15378"/>
        <dbReference type="ChEBI" id="CHEBI:16526"/>
        <dbReference type="ChEBI" id="CHEBI:17544"/>
        <dbReference type="EC" id="4.2.1.1"/>
    </reaction>
</comment>
<protein>
    <recommendedName>
        <fullName evidence="2 8">Carbonic anhydrase</fullName>
        <ecNumber evidence="2 8">4.2.1.1</ecNumber>
    </recommendedName>
    <alternativeName>
        <fullName evidence="8">Carbonate dehydratase</fullName>
    </alternativeName>
</protein>
<keyword evidence="3 7" id="KW-0479">Metal-binding</keyword>
<dbReference type="Gene3D" id="3.40.1050.10">
    <property type="entry name" value="Carbonic anhydrase"/>
    <property type="match status" value="1"/>
</dbReference>
<dbReference type="GO" id="GO:0004089">
    <property type="term" value="F:carbonate dehydratase activity"/>
    <property type="evidence" value="ECO:0007669"/>
    <property type="project" value="UniProtKB-UniRule"/>
</dbReference>
<dbReference type="RefSeq" id="XP_064851644.1">
    <property type="nucleotide sequence ID" value="XM_064995572.1"/>
</dbReference>
<keyword evidence="10" id="KW-1185">Reference proteome</keyword>
<proteinExistence type="inferred from homology"/>
<gene>
    <name evidence="9" type="ORF">DASC09_019690</name>
</gene>
<sequence>MSAVSFRLSPESSIQDYLSANQEWATSASPAVLNSNSLGQQPHTLWIGCADSRCSEFALKNLQPGEIFTHRNIANIMNNPSDPSSKAILKFAVESLKVKKILVTGHTKCGGVDASLSIANSENYYDSQVPSELVDWLSPLISLKFKHQHELQQIEDPVLKNKKLGELNVKAQIESIKQNPVVNKAMEERGLEVYGLVYDVDTGLLKLA</sequence>
<evidence type="ECO:0000256" key="1">
    <source>
        <dbReference type="ARBA" id="ARBA00006217"/>
    </source>
</evidence>
<comment type="caution">
    <text evidence="9">The sequence shown here is derived from an EMBL/GenBank/DDBJ whole genome shotgun (WGS) entry which is preliminary data.</text>
</comment>